<evidence type="ECO:0000256" key="1">
    <source>
        <dbReference type="ARBA" id="ARBA00022614"/>
    </source>
</evidence>
<dbReference type="InterPro" id="IPR003591">
    <property type="entry name" value="Leu-rich_rpt_typical-subtyp"/>
</dbReference>
<dbReference type="OMA" id="DYMMRYL"/>
<keyword evidence="3" id="KW-0472">Membrane</keyword>
<accession>T0QI24</accession>
<evidence type="ECO:0000313" key="6">
    <source>
        <dbReference type="Proteomes" id="UP000030762"/>
    </source>
</evidence>
<keyword evidence="2" id="KW-0677">Repeat</keyword>
<feature type="signal peptide" evidence="4">
    <location>
        <begin position="1"/>
        <end position="18"/>
    </location>
</feature>
<dbReference type="InParanoid" id="T0QI24"/>
<evidence type="ECO:0000256" key="3">
    <source>
        <dbReference type="SAM" id="Phobius"/>
    </source>
</evidence>
<keyword evidence="3" id="KW-1133">Transmembrane helix</keyword>
<feature type="chain" id="PRO_5004583356" evidence="4">
    <location>
        <begin position="19"/>
        <end position="297"/>
    </location>
</feature>
<keyword evidence="1" id="KW-0433">Leucine-rich repeat</keyword>
<proteinExistence type="predicted"/>
<keyword evidence="3" id="KW-0812">Transmembrane</keyword>
<feature type="transmembrane region" description="Helical" evidence="3">
    <location>
        <begin position="226"/>
        <end position="246"/>
    </location>
</feature>
<dbReference type="Gene3D" id="3.80.10.10">
    <property type="entry name" value="Ribonuclease Inhibitor"/>
    <property type="match status" value="2"/>
</dbReference>
<evidence type="ECO:0000313" key="5">
    <source>
        <dbReference type="EMBL" id="EQC37639.1"/>
    </source>
</evidence>
<reference evidence="5 6" key="1">
    <citation type="submission" date="2012-04" db="EMBL/GenBank/DDBJ databases">
        <title>The Genome Sequence of Saprolegnia declina VS20.</title>
        <authorList>
            <consortium name="The Broad Institute Genome Sequencing Platform"/>
            <person name="Russ C."/>
            <person name="Nusbaum C."/>
            <person name="Tyler B."/>
            <person name="van West P."/>
            <person name="Dieguez-Uribeondo J."/>
            <person name="de Bruijn I."/>
            <person name="Tripathy S."/>
            <person name="Jiang R."/>
            <person name="Young S.K."/>
            <person name="Zeng Q."/>
            <person name="Gargeya S."/>
            <person name="Fitzgerald M."/>
            <person name="Haas B."/>
            <person name="Abouelleil A."/>
            <person name="Alvarado L."/>
            <person name="Arachchi H.M."/>
            <person name="Berlin A."/>
            <person name="Chapman S.B."/>
            <person name="Goldberg J."/>
            <person name="Griggs A."/>
            <person name="Gujja S."/>
            <person name="Hansen M."/>
            <person name="Howarth C."/>
            <person name="Imamovic A."/>
            <person name="Larimer J."/>
            <person name="McCowen C."/>
            <person name="Montmayeur A."/>
            <person name="Murphy C."/>
            <person name="Neiman D."/>
            <person name="Pearson M."/>
            <person name="Priest M."/>
            <person name="Roberts A."/>
            <person name="Saif S."/>
            <person name="Shea T."/>
            <person name="Sisk P."/>
            <person name="Sykes S."/>
            <person name="Wortman J."/>
            <person name="Nusbaum C."/>
            <person name="Birren B."/>
        </authorList>
    </citation>
    <scope>NUCLEOTIDE SEQUENCE [LARGE SCALE GENOMIC DNA]</scope>
    <source>
        <strain evidence="5 6">VS20</strain>
    </source>
</reference>
<dbReference type="STRING" id="1156394.T0QI24"/>
<dbReference type="InterPro" id="IPR032675">
    <property type="entry name" value="LRR_dom_sf"/>
</dbReference>
<keyword evidence="6" id="KW-1185">Reference proteome</keyword>
<protein>
    <submittedName>
        <fullName evidence="5">Uncharacterized protein</fullName>
    </submittedName>
</protein>
<dbReference type="Proteomes" id="UP000030762">
    <property type="component" value="Unassembled WGS sequence"/>
</dbReference>
<dbReference type="EMBL" id="JH767144">
    <property type="protein sequence ID" value="EQC37639.1"/>
    <property type="molecule type" value="Genomic_DNA"/>
</dbReference>
<evidence type="ECO:0000256" key="4">
    <source>
        <dbReference type="SAM" id="SignalP"/>
    </source>
</evidence>
<dbReference type="SUPFAM" id="SSF52058">
    <property type="entry name" value="L domain-like"/>
    <property type="match status" value="1"/>
</dbReference>
<dbReference type="Pfam" id="PF13855">
    <property type="entry name" value="LRR_8"/>
    <property type="match status" value="1"/>
</dbReference>
<dbReference type="AlphaFoldDB" id="T0QI24"/>
<dbReference type="PROSITE" id="PS51450">
    <property type="entry name" value="LRR"/>
    <property type="match status" value="2"/>
</dbReference>
<evidence type="ECO:0000256" key="2">
    <source>
        <dbReference type="ARBA" id="ARBA00022737"/>
    </source>
</evidence>
<organism evidence="5 6">
    <name type="scientific">Saprolegnia diclina (strain VS20)</name>
    <dbReference type="NCBI Taxonomy" id="1156394"/>
    <lineage>
        <taxon>Eukaryota</taxon>
        <taxon>Sar</taxon>
        <taxon>Stramenopiles</taxon>
        <taxon>Oomycota</taxon>
        <taxon>Saprolegniomycetes</taxon>
        <taxon>Saprolegniales</taxon>
        <taxon>Saprolegniaceae</taxon>
        <taxon>Saprolegnia</taxon>
    </lineage>
</organism>
<sequence length="297" mass="32048">MLRRVVVLLSAVVAAAPGTLVPCATNCLRLSNGSTVALLPTNASAIDLVQQGLERIAGLPSTVLALNLSRNAITAVDASATQLTNLDLSYNLLQSASPITLPTTLTTLDLSFNNMTSLDNTTFYWPQLPSLQSLNLRGNSLSRLHNVQFPPTLTRLDLTNNPLTYIGMDQATYAALSSPRVVILMDRNVVGRSPECPTGVVAPLQNSILVCIEDASGVMKAAQDYMMRYLVVISTGTFLVVMLLLYRKYRTAYLASEDAEYLRATCTSSILHDDDGPTQFVGLPTPDEKPTRDTVAV</sequence>
<keyword evidence="4" id="KW-0732">Signal</keyword>
<dbReference type="RefSeq" id="XP_008609159.1">
    <property type="nucleotide sequence ID" value="XM_008610937.1"/>
</dbReference>
<dbReference type="OrthoDB" id="266138at2759"/>
<dbReference type="PANTHER" id="PTHR24366:SF96">
    <property type="entry name" value="LEUCINE RICH REPEAT CONTAINING 53"/>
    <property type="match status" value="1"/>
</dbReference>
<name>T0QI24_SAPDV</name>
<dbReference type="PANTHER" id="PTHR24366">
    <property type="entry name" value="IG(IMMUNOGLOBULIN) AND LRR(LEUCINE RICH REPEAT) DOMAINS"/>
    <property type="match status" value="1"/>
</dbReference>
<dbReference type="VEuPathDB" id="FungiDB:SDRG_05231"/>
<dbReference type="PRINTS" id="PR00019">
    <property type="entry name" value="LEURICHRPT"/>
</dbReference>
<dbReference type="SMART" id="SM00369">
    <property type="entry name" value="LRR_TYP"/>
    <property type="match status" value="2"/>
</dbReference>
<gene>
    <name evidence="5" type="ORF">SDRG_05231</name>
</gene>
<dbReference type="InterPro" id="IPR001611">
    <property type="entry name" value="Leu-rich_rpt"/>
</dbReference>
<dbReference type="GeneID" id="19945958"/>